<keyword evidence="2" id="KW-0732">Signal</keyword>
<keyword evidence="4" id="KW-1185">Reference proteome</keyword>
<evidence type="ECO:0000256" key="2">
    <source>
        <dbReference type="SAM" id="SignalP"/>
    </source>
</evidence>
<dbReference type="KEGG" id="pcx:LPB68_07215"/>
<dbReference type="RefSeq" id="WP_068654067.1">
    <property type="nucleotide sequence ID" value="NZ_CP017770.1"/>
</dbReference>
<feature type="signal peptide" evidence="2">
    <location>
        <begin position="1"/>
        <end position="24"/>
    </location>
</feature>
<dbReference type="AlphaFoldDB" id="A0A167GRM8"/>
<dbReference type="InterPro" id="IPR050490">
    <property type="entry name" value="Bact_solute-bd_prot1"/>
</dbReference>
<reference evidence="3 4" key="1">
    <citation type="submission" date="2016-02" db="EMBL/GenBank/DDBJ databases">
        <title>Paenibacillus sp. LPB0068, isolated from Crassostrea gigas.</title>
        <authorList>
            <person name="Shin S.-K."/>
            <person name="Yi H."/>
        </authorList>
    </citation>
    <scope>NUCLEOTIDE SEQUENCE [LARGE SCALE GENOMIC DNA]</scope>
    <source>
        <strain evidence="3 4">LPB0068</strain>
    </source>
</reference>
<dbReference type="STRING" id="1763538.LPB68_07215"/>
<feature type="region of interest" description="Disordered" evidence="1">
    <location>
        <begin position="28"/>
        <end position="52"/>
    </location>
</feature>
<name>A0A167GRM8_9BACL</name>
<dbReference type="EMBL" id="LSFN01000001">
    <property type="protein sequence ID" value="OAB77838.1"/>
    <property type="molecule type" value="Genomic_DNA"/>
</dbReference>
<dbReference type="Pfam" id="PF01547">
    <property type="entry name" value="SBP_bac_1"/>
    <property type="match status" value="1"/>
</dbReference>
<comment type="caution">
    <text evidence="3">The sequence shown here is derived from an EMBL/GenBank/DDBJ whole genome shotgun (WGS) entry which is preliminary data.</text>
</comment>
<dbReference type="PROSITE" id="PS51257">
    <property type="entry name" value="PROKAR_LIPOPROTEIN"/>
    <property type="match status" value="1"/>
</dbReference>
<evidence type="ECO:0000256" key="1">
    <source>
        <dbReference type="SAM" id="MobiDB-lite"/>
    </source>
</evidence>
<sequence>MKQMKLFSMLLVCFVLLISACSGGNNVQTNESVTKTEAVTPTEEVKTEPEPQPEEVVDLGGRVIKMSAWWDLTPAGTTASDKARLAKIAELEKKYNMKIEFVNVPFGEYMDKFTTTVLAGEPFADIVLLEYKSALPAALKGQLLELSEFTKPESNINNEMNLVVKSASLAGKEYAFDNPTTLAVGVHYNRDIFKKLGLPDLQELYSKGEWNWEKFIEVAKLATKDTDNNGKIDTYGFSGWAAQVGRILVAANGAKVADDSTSKEGLSDPRTIEAMEFLNHIYNVENVAKIKTGDKVNWEETDTFKDGDVAMFIASEWQMPDLTFDVGIVPIPNGPQGTAEVTYANTAAASRFIPKGVKDPEIVYQIFEEMQDVPQLEEYPGQDYLESLYGHEEDIQMIRDHIYGTGIIVLDEAYPEYPFNSFVEDVIKNNASVTATAEKYKQQAQASIDKLGK</sequence>
<dbReference type="InterPro" id="IPR006059">
    <property type="entry name" value="SBP"/>
</dbReference>
<gene>
    <name evidence="3" type="ORF">PNBC_00295</name>
</gene>
<dbReference type="Gene3D" id="3.40.190.10">
    <property type="entry name" value="Periplasmic binding protein-like II"/>
    <property type="match status" value="1"/>
</dbReference>
<dbReference type="PANTHER" id="PTHR43649:SF12">
    <property type="entry name" value="DIACETYLCHITOBIOSE BINDING PROTEIN DASA"/>
    <property type="match status" value="1"/>
</dbReference>
<evidence type="ECO:0000313" key="4">
    <source>
        <dbReference type="Proteomes" id="UP000077134"/>
    </source>
</evidence>
<dbReference type="Proteomes" id="UP000077134">
    <property type="component" value="Unassembled WGS sequence"/>
</dbReference>
<dbReference type="OrthoDB" id="383937at2"/>
<evidence type="ECO:0000313" key="3">
    <source>
        <dbReference type="EMBL" id="OAB77838.1"/>
    </source>
</evidence>
<feature type="compositionally biased region" description="Low complexity" evidence="1">
    <location>
        <begin position="33"/>
        <end position="42"/>
    </location>
</feature>
<organism evidence="3 4">
    <name type="scientific">Paenibacillus crassostreae</name>
    <dbReference type="NCBI Taxonomy" id="1763538"/>
    <lineage>
        <taxon>Bacteria</taxon>
        <taxon>Bacillati</taxon>
        <taxon>Bacillota</taxon>
        <taxon>Bacilli</taxon>
        <taxon>Bacillales</taxon>
        <taxon>Paenibacillaceae</taxon>
        <taxon>Paenibacillus</taxon>
    </lineage>
</organism>
<feature type="chain" id="PRO_5038947018" evidence="2">
    <location>
        <begin position="25"/>
        <end position="453"/>
    </location>
</feature>
<protein>
    <submittedName>
        <fullName evidence="3">ABC transporter substrate-binding protein</fullName>
    </submittedName>
</protein>
<dbReference type="SUPFAM" id="SSF53850">
    <property type="entry name" value="Periplasmic binding protein-like II"/>
    <property type="match status" value="1"/>
</dbReference>
<dbReference type="PANTHER" id="PTHR43649">
    <property type="entry name" value="ARABINOSE-BINDING PROTEIN-RELATED"/>
    <property type="match status" value="1"/>
</dbReference>
<accession>A0A167GRM8</accession>
<proteinExistence type="predicted"/>